<dbReference type="Proteomes" id="UP000253090">
    <property type="component" value="Unassembled WGS sequence"/>
</dbReference>
<gene>
    <name evidence="2" type="ORF">DFP94_108170</name>
</gene>
<evidence type="ECO:0000313" key="3">
    <source>
        <dbReference type="Proteomes" id="UP000253090"/>
    </source>
</evidence>
<keyword evidence="3" id="KW-1185">Reference proteome</keyword>
<protein>
    <submittedName>
        <fullName evidence="2">Enterochelin esterase-like enzyme</fullName>
    </submittedName>
</protein>
<dbReference type="RefSeq" id="WP_114497903.1">
    <property type="nucleotide sequence ID" value="NZ_QPJW01000008.1"/>
</dbReference>
<dbReference type="InterPro" id="IPR050583">
    <property type="entry name" value="Mycobacterial_A85_antigen"/>
</dbReference>
<organism evidence="2 3">
    <name type="scientific">Fontibacillus phaseoli</name>
    <dbReference type="NCBI Taxonomy" id="1416533"/>
    <lineage>
        <taxon>Bacteria</taxon>
        <taxon>Bacillati</taxon>
        <taxon>Bacillota</taxon>
        <taxon>Bacilli</taxon>
        <taxon>Bacillales</taxon>
        <taxon>Paenibacillaceae</taxon>
        <taxon>Fontibacillus</taxon>
    </lineage>
</organism>
<dbReference type="InterPro" id="IPR000801">
    <property type="entry name" value="Esterase-like"/>
</dbReference>
<sequence>MKCFKVMLCAVLLFLVGGPQMGLAKVQKDRESSATMSVNFFSESLQKEMQMSVYLPPHYNAQDKYPVLYVLHSYTVNESQWFNTLKITETADDLISSGKIEPMIIVAPRINNSFGVNSSDVSGYSAASGKPEDAGVLHTGRYEDYIAKDVVEFVDTHFNTIKSRHARYLGGTSMGGFAALHIGFKHPEVYGKVGGHSPALFIGDMWEPLEKLVFPNAEARANNDPLALAASRKLNKLSIYLDYGDQDDFKAANEKLDGILKGAKTKSYELHVTPGGRHDDAYWSSQLENYLLFYGGFDRD</sequence>
<proteinExistence type="predicted"/>
<comment type="caution">
    <text evidence="2">The sequence shown here is derived from an EMBL/GenBank/DDBJ whole genome shotgun (WGS) entry which is preliminary data.</text>
</comment>
<dbReference type="PANTHER" id="PTHR48098">
    <property type="entry name" value="ENTEROCHELIN ESTERASE-RELATED"/>
    <property type="match status" value="1"/>
</dbReference>
<reference evidence="2 3" key="1">
    <citation type="submission" date="2018-07" db="EMBL/GenBank/DDBJ databases">
        <title>Genomic Encyclopedia of Type Strains, Phase III (KMG-III): the genomes of soil and plant-associated and newly described type strains.</title>
        <authorList>
            <person name="Whitman W."/>
        </authorList>
    </citation>
    <scope>NUCLEOTIDE SEQUENCE [LARGE SCALE GENOMIC DNA]</scope>
    <source>
        <strain evidence="2 3">CECT 8333</strain>
    </source>
</reference>
<feature type="chain" id="PRO_5016762027" evidence="1">
    <location>
        <begin position="25"/>
        <end position="300"/>
    </location>
</feature>
<dbReference type="OrthoDB" id="9777383at2"/>
<name>A0A369B8F4_9BACL</name>
<feature type="signal peptide" evidence="1">
    <location>
        <begin position="1"/>
        <end position="24"/>
    </location>
</feature>
<dbReference type="Pfam" id="PF00756">
    <property type="entry name" value="Esterase"/>
    <property type="match status" value="1"/>
</dbReference>
<accession>A0A369B8F4</accession>
<evidence type="ECO:0000256" key="1">
    <source>
        <dbReference type="SAM" id="SignalP"/>
    </source>
</evidence>
<dbReference type="AlphaFoldDB" id="A0A369B8F4"/>
<dbReference type="SUPFAM" id="SSF53474">
    <property type="entry name" value="alpha/beta-Hydrolases"/>
    <property type="match status" value="1"/>
</dbReference>
<dbReference type="InterPro" id="IPR029058">
    <property type="entry name" value="AB_hydrolase_fold"/>
</dbReference>
<evidence type="ECO:0000313" key="2">
    <source>
        <dbReference type="EMBL" id="RCX17809.1"/>
    </source>
</evidence>
<dbReference type="Gene3D" id="3.40.50.1820">
    <property type="entry name" value="alpha/beta hydrolase"/>
    <property type="match status" value="1"/>
</dbReference>
<keyword evidence="1" id="KW-0732">Signal</keyword>
<dbReference type="EMBL" id="QPJW01000008">
    <property type="protein sequence ID" value="RCX17809.1"/>
    <property type="molecule type" value="Genomic_DNA"/>
</dbReference>